<comment type="similarity">
    <text evidence="3">Belongs to the PRA1 family.</text>
</comment>
<feature type="transmembrane region" description="Helical" evidence="8">
    <location>
        <begin position="264"/>
        <end position="284"/>
    </location>
</feature>
<feature type="transmembrane region" description="Helical" evidence="8">
    <location>
        <begin position="181"/>
        <end position="205"/>
    </location>
</feature>
<dbReference type="EMBL" id="HBFC01009133">
    <property type="protein sequence ID" value="CAD8702605.1"/>
    <property type="molecule type" value="Transcribed_RNA"/>
</dbReference>
<feature type="region of interest" description="Disordered" evidence="7">
    <location>
        <begin position="328"/>
        <end position="402"/>
    </location>
</feature>
<keyword evidence="4 8" id="KW-0812">Transmembrane</keyword>
<name>A0A7S0X519_9CHLO</name>
<dbReference type="GO" id="GO:0005783">
    <property type="term" value="C:endoplasmic reticulum"/>
    <property type="evidence" value="ECO:0007669"/>
    <property type="project" value="UniProtKB-ARBA"/>
</dbReference>
<protein>
    <recommendedName>
        <fullName evidence="10">PRA1 family protein</fullName>
    </recommendedName>
</protein>
<evidence type="ECO:0000256" key="5">
    <source>
        <dbReference type="ARBA" id="ARBA00022989"/>
    </source>
</evidence>
<proteinExistence type="inferred from homology"/>
<evidence type="ECO:0000256" key="3">
    <source>
        <dbReference type="ARBA" id="ARBA00006483"/>
    </source>
</evidence>
<evidence type="ECO:0008006" key="10">
    <source>
        <dbReference type="Google" id="ProtNLM"/>
    </source>
</evidence>
<dbReference type="GO" id="GO:0016020">
    <property type="term" value="C:membrane"/>
    <property type="evidence" value="ECO:0007669"/>
    <property type="project" value="UniProtKB-SubCell"/>
</dbReference>
<evidence type="ECO:0000256" key="4">
    <source>
        <dbReference type="ARBA" id="ARBA00022692"/>
    </source>
</evidence>
<evidence type="ECO:0000256" key="8">
    <source>
        <dbReference type="SAM" id="Phobius"/>
    </source>
</evidence>
<comment type="subcellular location">
    <subcellularLocation>
        <location evidence="2">Membrane</location>
        <topology evidence="2">Multi-pass membrane protein</topology>
    </subcellularLocation>
</comment>
<evidence type="ECO:0000256" key="1">
    <source>
        <dbReference type="ARBA" id="ARBA00002501"/>
    </source>
</evidence>
<dbReference type="InterPro" id="IPR004895">
    <property type="entry name" value="Prenylated_rab_accept_PRA1"/>
</dbReference>
<comment type="function">
    <text evidence="1">May be involved in both secretory and endocytic intracellular trafficking in the endosomal/prevacuolar compartments.</text>
</comment>
<evidence type="ECO:0000256" key="2">
    <source>
        <dbReference type="ARBA" id="ARBA00004141"/>
    </source>
</evidence>
<keyword evidence="6 8" id="KW-0472">Membrane</keyword>
<reference evidence="9" key="1">
    <citation type="submission" date="2021-01" db="EMBL/GenBank/DDBJ databases">
        <authorList>
            <person name="Corre E."/>
            <person name="Pelletier E."/>
            <person name="Niang G."/>
            <person name="Scheremetjew M."/>
            <person name="Finn R."/>
            <person name="Kale V."/>
            <person name="Holt S."/>
            <person name="Cochrane G."/>
            <person name="Meng A."/>
            <person name="Brown T."/>
            <person name="Cohen L."/>
        </authorList>
    </citation>
    <scope>NUCLEOTIDE SEQUENCE</scope>
    <source>
        <strain evidence="9">SL-175</strain>
    </source>
</reference>
<evidence type="ECO:0000256" key="7">
    <source>
        <dbReference type="SAM" id="MobiDB-lite"/>
    </source>
</evidence>
<dbReference type="AlphaFoldDB" id="A0A7S0X519"/>
<evidence type="ECO:0000313" key="9">
    <source>
        <dbReference type="EMBL" id="CAD8702605.1"/>
    </source>
</evidence>
<sequence>MSSTCALRMSHPAAVASRAASLVGKRQQQKMGLTPRRSPTDREVLVARSCSSSVGEHVAEHPRRRRYSHAVGNAATAATRAVRGAVVCGATAGAGAAPSPSGDVDLSEWWTTFTGAPWDEGPKPWKEFWAVKVAAAVFELDVAQETVSAKEVEGIGLNAPKDAEEALDRVKCNLIFYRQNYILAIYISAVLSNLLSPLVAIALLAGGGSAACSSDTLLGELSMLSKEKFVWNATRVAGFDREQTRTGLATLATVAFFCSIKSSVGSLLLTLVSGMAMVTVHAVLRPIDLRSTLSNLWKDVAKVQNRSEAEAVVKKGVKGIQSWWKNRRPSEPTPVVVSVKENPNSPRGYGNAGPGSQGTPWQAAAKANGGGAGGMGGKGGDFVDTTATVKPDSKGELPPGVK</sequence>
<gene>
    <name evidence="9" type="ORF">MANT1106_LOCUS5287</name>
</gene>
<keyword evidence="5 8" id="KW-1133">Transmembrane helix</keyword>
<accession>A0A7S0X519</accession>
<feature type="compositionally biased region" description="Gly residues" evidence="7">
    <location>
        <begin position="368"/>
        <end position="380"/>
    </location>
</feature>
<dbReference type="GO" id="GO:0016192">
    <property type="term" value="P:vesicle-mediated transport"/>
    <property type="evidence" value="ECO:0007669"/>
    <property type="project" value="UniProtKB-ARBA"/>
</dbReference>
<organism evidence="9">
    <name type="scientific">Mantoniella antarctica</name>
    <dbReference type="NCBI Taxonomy" id="81844"/>
    <lineage>
        <taxon>Eukaryota</taxon>
        <taxon>Viridiplantae</taxon>
        <taxon>Chlorophyta</taxon>
        <taxon>Mamiellophyceae</taxon>
        <taxon>Mamiellales</taxon>
        <taxon>Mamiellaceae</taxon>
        <taxon>Mantoniella</taxon>
    </lineage>
</organism>
<evidence type="ECO:0000256" key="6">
    <source>
        <dbReference type="ARBA" id="ARBA00023136"/>
    </source>
</evidence>
<dbReference type="Pfam" id="PF03208">
    <property type="entry name" value="PRA1"/>
    <property type="match status" value="1"/>
</dbReference>
<feature type="region of interest" description="Disordered" evidence="7">
    <location>
        <begin position="20"/>
        <end position="41"/>
    </location>
</feature>